<dbReference type="InterPro" id="IPR049730">
    <property type="entry name" value="SNF2/RAD54-like_C"/>
</dbReference>
<dbReference type="InterPro" id="IPR014001">
    <property type="entry name" value="Helicase_ATP-bd"/>
</dbReference>
<proteinExistence type="predicted"/>
<evidence type="ECO:0000259" key="3">
    <source>
        <dbReference type="PROSITE" id="PS51192"/>
    </source>
</evidence>
<keyword evidence="5" id="KW-0347">Helicase</keyword>
<keyword evidence="5" id="KW-0547">Nucleotide-binding</keyword>
<dbReference type="SMART" id="SM00490">
    <property type="entry name" value="HELICc"/>
    <property type="match status" value="1"/>
</dbReference>
<dbReference type="InterPro" id="IPR001650">
    <property type="entry name" value="Helicase_C-like"/>
</dbReference>
<dbReference type="RefSeq" id="WP_219081764.1">
    <property type="nucleotide sequence ID" value="NZ_CP079216.1"/>
</dbReference>
<name>A0ABX8SGZ5_9ACTN</name>
<gene>
    <name evidence="5" type="ORF">KDB89_13105</name>
</gene>
<organism evidence="5 6">
    <name type="scientific">Tessaracoccus palaemonis</name>
    <dbReference type="NCBI Taxonomy" id="2829499"/>
    <lineage>
        <taxon>Bacteria</taxon>
        <taxon>Bacillati</taxon>
        <taxon>Actinomycetota</taxon>
        <taxon>Actinomycetes</taxon>
        <taxon>Propionibacteriales</taxon>
        <taxon>Propionibacteriaceae</taxon>
        <taxon>Tessaracoccus</taxon>
    </lineage>
</organism>
<keyword evidence="6" id="KW-1185">Reference proteome</keyword>
<protein>
    <submittedName>
        <fullName evidence="5">DEAD/DEAH box helicase</fullName>
    </submittedName>
</protein>
<feature type="domain" description="Helicase ATP-binding" evidence="3">
    <location>
        <begin position="63"/>
        <end position="225"/>
    </location>
</feature>
<accession>A0ABX8SGZ5</accession>
<dbReference type="PROSITE" id="PS51192">
    <property type="entry name" value="HELICASE_ATP_BIND_1"/>
    <property type="match status" value="1"/>
</dbReference>
<evidence type="ECO:0000313" key="6">
    <source>
        <dbReference type="Proteomes" id="UP000824504"/>
    </source>
</evidence>
<dbReference type="GO" id="GO:0004386">
    <property type="term" value="F:helicase activity"/>
    <property type="evidence" value="ECO:0007669"/>
    <property type="project" value="UniProtKB-KW"/>
</dbReference>
<keyword evidence="1" id="KW-0378">Hydrolase</keyword>
<feature type="domain" description="Helicase C-terminal" evidence="4">
    <location>
        <begin position="303"/>
        <end position="469"/>
    </location>
</feature>
<evidence type="ECO:0000256" key="1">
    <source>
        <dbReference type="ARBA" id="ARBA00022801"/>
    </source>
</evidence>
<keyword evidence="5" id="KW-0067">ATP-binding</keyword>
<dbReference type="Pfam" id="PF00176">
    <property type="entry name" value="SNF2-rel_dom"/>
    <property type="match status" value="1"/>
</dbReference>
<evidence type="ECO:0000259" key="4">
    <source>
        <dbReference type="PROSITE" id="PS51194"/>
    </source>
</evidence>
<dbReference type="Proteomes" id="UP000824504">
    <property type="component" value="Chromosome"/>
</dbReference>
<dbReference type="EMBL" id="CP079216">
    <property type="protein sequence ID" value="QXT62656.1"/>
    <property type="molecule type" value="Genomic_DNA"/>
</dbReference>
<dbReference type="SMART" id="SM00487">
    <property type="entry name" value="DEXDc"/>
    <property type="match status" value="1"/>
</dbReference>
<dbReference type="PANTHER" id="PTHR10799">
    <property type="entry name" value="SNF2/RAD54 HELICASE FAMILY"/>
    <property type="match status" value="1"/>
</dbReference>
<evidence type="ECO:0000256" key="2">
    <source>
        <dbReference type="SAM" id="MobiDB-lite"/>
    </source>
</evidence>
<sequence length="499" mass="55918">MWKDFLARPADYFALISELGFNTEDEAKTHGDIPVEIIEAVRKVELDITYFTANLRGYQQFAARFAIAQERVIIGDEMGLGKTVEAISVLAHLRAKGEYFFLVICPAAVVTNWVREVRSKSRLTPHRLHGPGRDDALSAWVRRGGVGVTTFESLRWLEGECDLDKVPLGCVIVDEAHYIKNPAAQRTTRTLAILERTRRSILMTGTPMENRLDEFRTLVHYVRPDLNTFGAGMSARKFRRQVAPVYLRRNQEDVLRELPELVEVDEVLPLSVHDADRYRQAAIDSSFMGLRQAAMLEGSRSMKMQRLLEIVQEAEQDGRKVIVFSHFLAVLEEVETLIPGKTFGILSGRVSPVDRQRMVDDFTKAKGGGVLISQIIAGGVGLNIQAASVIIICEPQIKPTTEWQAIARARRMGQLNSVQVHRLISEEGVDQRITQLLAEKAHLFEAFARDSDIAQHAPEAYDVSEADLARDVVAAERERLLSKPTSPVRSDEGEELPVA</sequence>
<evidence type="ECO:0000313" key="5">
    <source>
        <dbReference type="EMBL" id="QXT62656.1"/>
    </source>
</evidence>
<dbReference type="PROSITE" id="PS51194">
    <property type="entry name" value="HELICASE_CTER"/>
    <property type="match status" value="1"/>
</dbReference>
<dbReference type="CDD" id="cd18793">
    <property type="entry name" value="SF2_C_SNF"/>
    <property type="match status" value="1"/>
</dbReference>
<feature type="region of interest" description="Disordered" evidence="2">
    <location>
        <begin position="480"/>
        <end position="499"/>
    </location>
</feature>
<dbReference type="InterPro" id="IPR000330">
    <property type="entry name" value="SNF2_N"/>
</dbReference>
<reference evidence="5 6" key="1">
    <citation type="submission" date="2021-07" db="EMBL/GenBank/DDBJ databases">
        <title>complete genome sequencing of Tessaracoccus sp.J1M15.</title>
        <authorList>
            <person name="Bae J.-W."/>
            <person name="Kim D.-y."/>
        </authorList>
    </citation>
    <scope>NUCLEOTIDE SEQUENCE [LARGE SCALE GENOMIC DNA]</scope>
    <source>
        <strain evidence="5 6">J1M15</strain>
    </source>
</reference>
<dbReference type="CDD" id="cd17919">
    <property type="entry name" value="DEXHc_Snf"/>
    <property type="match status" value="1"/>
</dbReference>